<protein>
    <submittedName>
        <fullName evidence="1">Uncharacterized protein</fullName>
    </submittedName>
</protein>
<proteinExistence type="predicted"/>
<keyword evidence="2" id="KW-1185">Reference proteome</keyword>
<gene>
    <name evidence="1" type="ORF">Vsou_16310</name>
</gene>
<dbReference type="GeneID" id="76207179"/>
<organism evidence="1 2">
    <name type="scientific">Vulcanisaeta souniana JCM 11219</name>
    <dbReference type="NCBI Taxonomy" id="1293586"/>
    <lineage>
        <taxon>Archaea</taxon>
        <taxon>Thermoproteota</taxon>
        <taxon>Thermoprotei</taxon>
        <taxon>Thermoproteales</taxon>
        <taxon>Thermoproteaceae</taxon>
        <taxon>Vulcanisaeta</taxon>
    </lineage>
</organism>
<evidence type="ECO:0000313" key="2">
    <source>
        <dbReference type="Proteomes" id="UP001060771"/>
    </source>
</evidence>
<name>A0ABM8BNQ5_9CREN</name>
<dbReference type="RefSeq" id="WP_264890694.1">
    <property type="nucleotide sequence ID" value="NZ_AP026830.1"/>
</dbReference>
<sequence length="41" mass="4450">MVLIPSRDGFTVINSSLTSLRATLRSEDLPSLLYPITVIGC</sequence>
<dbReference type="Proteomes" id="UP001060771">
    <property type="component" value="Chromosome"/>
</dbReference>
<evidence type="ECO:0000313" key="1">
    <source>
        <dbReference type="EMBL" id="BDR92538.1"/>
    </source>
</evidence>
<dbReference type="EMBL" id="AP026830">
    <property type="protein sequence ID" value="BDR92538.1"/>
    <property type="molecule type" value="Genomic_DNA"/>
</dbReference>
<accession>A0ABM8BNQ5</accession>
<reference evidence="2" key="1">
    <citation type="submission" date="2022-09" db="EMBL/GenBank/DDBJ databases">
        <title>Complete genome sequence of Vulcanisaeta souniana.</title>
        <authorList>
            <person name="Kato S."/>
            <person name="Itoh T."/>
            <person name="Ohkuma M."/>
        </authorList>
    </citation>
    <scope>NUCLEOTIDE SEQUENCE [LARGE SCALE GENOMIC DNA]</scope>
    <source>
        <strain evidence="2">JCM 11219</strain>
    </source>
</reference>